<evidence type="ECO:0000313" key="1">
    <source>
        <dbReference type="EMBL" id="RMA56761.1"/>
    </source>
</evidence>
<keyword evidence="2" id="KW-1185">Reference proteome</keyword>
<gene>
    <name evidence="1" type="ORF">BXY75_3279</name>
</gene>
<name>A0A3L9Y7R9_9FLAO</name>
<protein>
    <submittedName>
        <fullName evidence="1">Uncharacterized protein</fullName>
    </submittedName>
</protein>
<dbReference type="EMBL" id="REFC01000016">
    <property type="protein sequence ID" value="RMA56761.1"/>
    <property type="molecule type" value="Genomic_DNA"/>
</dbReference>
<dbReference type="AlphaFoldDB" id="A0A3L9Y7R9"/>
<proteinExistence type="predicted"/>
<evidence type="ECO:0000313" key="2">
    <source>
        <dbReference type="Proteomes" id="UP000271339"/>
    </source>
</evidence>
<comment type="caution">
    <text evidence="1">The sequence shown here is derived from an EMBL/GenBank/DDBJ whole genome shotgun (WGS) entry which is preliminary data.</text>
</comment>
<dbReference type="Proteomes" id="UP000271339">
    <property type="component" value="Unassembled WGS sequence"/>
</dbReference>
<organism evidence="1 2">
    <name type="scientific">Ulvibacter antarcticus</name>
    <dbReference type="NCBI Taxonomy" id="442714"/>
    <lineage>
        <taxon>Bacteria</taxon>
        <taxon>Pseudomonadati</taxon>
        <taxon>Bacteroidota</taxon>
        <taxon>Flavobacteriia</taxon>
        <taxon>Flavobacteriales</taxon>
        <taxon>Flavobacteriaceae</taxon>
        <taxon>Ulvibacter</taxon>
    </lineage>
</organism>
<dbReference type="RefSeq" id="WP_245962999.1">
    <property type="nucleotide sequence ID" value="NZ_REFC01000016.1"/>
</dbReference>
<accession>A0A3L9Y7R9</accession>
<reference evidence="1 2" key="1">
    <citation type="submission" date="2018-10" db="EMBL/GenBank/DDBJ databases">
        <title>Genomic Encyclopedia of Archaeal and Bacterial Type Strains, Phase II (KMG-II): from individual species to whole genera.</title>
        <authorList>
            <person name="Goeker M."/>
        </authorList>
    </citation>
    <scope>NUCLEOTIDE SEQUENCE [LARGE SCALE GENOMIC DNA]</scope>
    <source>
        <strain evidence="1 2">DSM 23424</strain>
    </source>
</reference>
<sequence length="135" mass="15852">MSVAKEFWIRNMVRNRCVKVIRQELLGLRVTILSLELGRLVVEAPKKTIDKIINAVKTVLHANDFKTVQFEDEMLKERIRNILIEQLQEPPLHIKIKISELLASSLHLDYKILNKLFSTNEKTTIEKFFIKLKIE</sequence>